<dbReference type="Proteomes" id="UP000702425">
    <property type="component" value="Unassembled WGS sequence"/>
</dbReference>
<keyword evidence="2" id="KW-1185">Reference proteome</keyword>
<comment type="caution">
    <text evidence="1">The sequence shown here is derived from an EMBL/GenBank/DDBJ whole genome shotgun (WGS) entry which is preliminary data.</text>
</comment>
<protein>
    <submittedName>
        <fullName evidence="1">Uncharacterized protein</fullName>
    </submittedName>
</protein>
<gene>
    <name evidence="1" type="ORF">E5S67_02551</name>
</gene>
<evidence type="ECO:0000313" key="2">
    <source>
        <dbReference type="Proteomes" id="UP000702425"/>
    </source>
</evidence>
<dbReference type="EMBL" id="SRRZ01000040">
    <property type="protein sequence ID" value="NQE34822.1"/>
    <property type="molecule type" value="Genomic_DNA"/>
</dbReference>
<name>A0ABX2CWN8_9CYAN</name>
<organism evidence="1 2">
    <name type="scientific">Microcoleus asticus IPMA8</name>
    <dbReference type="NCBI Taxonomy" id="2563858"/>
    <lineage>
        <taxon>Bacteria</taxon>
        <taxon>Bacillati</taxon>
        <taxon>Cyanobacteriota</taxon>
        <taxon>Cyanophyceae</taxon>
        <taxon>Oscillatoriophycideae</taxon>
        <taxon>Oscillatoriales</taxon>
        <taxon>Microcoleaceae</taxon>
        <taxon>Microcoleus</taxon>
        <taxon>Microcoleus asticus</taxon>
    </lineage>
</organism>
<proteinExistence type="predicted"/>
<evidence type="ECO:0000313" key="1">
    <source>
        <dbReference type="EMBL" id="NQE34822.1"/>
    </source>
</evidence>
<sequence>MALHGLRSLRSVLQNRFQITEWGIANGESVSYPAFLKHFSRRLSINLSPSPLLPISVLYPLGLV</sequence>
<reference evidence="1 2" key="1">
    <citation type="journal article" date="2020" name="Sci. Rep.">
        <title>A novel cyanobacterial geosmin producer, revising GeoA distribution and dispersion patterns in Bacteria.</title>
        <authorList>
            <person name="Churro C."/>
            <person name="Semedo-Aguiar A.P."/>
            <person name="Silva A.D."/>
            <person name="Pereira-Leal J.B."/>
            <person name="Leite R.B."/>
        </authorList>
    </citation>
    <scope>NUCLEOTIDE SEQUENCE [LARGE SCALE GENOMIC DNA]</scope>
    <source>
        <strain evidence="1 2">IPMA8</strain>
    </source>
</reference>
<accession>A0ABX2CWN8</accession>